<dbReference type="PANTHER" id="PTHR37691">
    <property type="entry name" value="BLR3518 PROTEIN"/>
    <property type="match status" value="1"/>
</dbReference>
<feature type="signal peptide" evidence="1">
    <location>
        <begin position="1"/>
        <end position="24"/>
    </location>
</feature>
<keyword evidence="3" id="KW-1185">Reference proteome</keyword>
<proteinExistence type="predicted"/>
<dbReference type="InterPro" id="IPR003787">
    <property type="entry name" value="Sulphur_relay_DsrE/F-like"/>
</dbReference>
<name>A0ABS6WU76_9BACT</name>
<evidence type="ECO:0000256" key="1">
    <source>
        <dbReference type="SAM" id="SignalP"/>
    </source>
</evidence>
<gene>
    <name evidence="2" type="ORF">KYK14_01090</name>
</gene>
<accession>A0ABS6WU76</accession>
<dbReference type="Proteomes" id="UP000826188">
    <property type="component" value="Unassembled WGS sequence"/>
</dbReference>
<reference evidence="2 3" key="1">
    <citation type="submission" date="2021-07" db="EMBL/GenBank/DDBJ databases">
        <title>Hymenobacter profundi sp. nov., isolated from deep-sea water.</title>
        <authorList>
            <person name="Kim M.K."/>
        </authorList>
    </citation>
    <scope>NUCLEOTIDE SEQUENCE [LARGE SCALE GENOMIC DNA]</scope>
    <source>
        <strain evidence="2 3">M2</strain>
    </source>
</reference>
<protein>
    <submittedName>
        <fullName evidence="2">DsrE family protein</fullName>
    </submittedName>
</protein>
<dbReference type="Pfam" id="PF02635">
    <property type="entry name" value="DsrE"/>
    <property type="match status" value="1"/>
</dbReference>
<dbReference type="PANTHER" id="PTHR37691:SF1">
    <property type="entry name" value="BLR3518 PROTEIN"/>
    <property type="match status" value="1"/>
</dbReference>
<dbReference type="EMBL" id="JAHWGL010000002">
    <property type="protein sequence ID" value="MBW3127134.1"/>
    <property type="molecule type" value="Genomic_DNA"/>
</dbReference>
<feature type="chain" id="PRO_5046426181" evidence="1">
    <location>
        <begin position="25"/>
        <end position="163"/>
    </location>
</feature>
<comment type="caution">
    <text evidence="2">The sequence shown here is derived from an EMBL/GenBank/DDBJ whole genome shotgun (WGS) entry which is preliminary data.</text>
</comment>
<organism evidence="2 3">
    <name type="scientific">Hymenobacter profundi</name>
    <dbReference type="NCBI Taxonomy" id="1982110"/>
    <lineage>
        <taxon>Bacteria</taxon>
        <taxon>Pseudomonadati</taxon>
        <taxon>Bacteroidota</taxon>
        <taxon>Cytophagia</taxon>
        <taxon>Cytophagales</taxon>
        <taxon>Hymenobacteraceae</taxon>
        <taxon>Hymenobacter</taxon>
    </lineage>
</organism>
<evidence type="ECO:0000313" key="3">
    <source>
        <dbReference type="Proteomes" id="UP000826188"/>
    </source>
</evidence>
<dbReference type="RefSeq" id="WP_219156218.1">
    <property type="nucleotide sequence ID" value="NZ_JAHWGL010000002.1"/>
</dbReference>
<keyword evidence="1" id="KW-0732">Signal</keyword>
<sequence length="163" mass="17829">MASSLIRPILTALLLSGFALTATAQTAKPSADQAAFAKGTFQGATADKARYDVIYQLDSDDPKLIKMTLRNIGNALDDPRLKGKLQVELVAFGGGITAFRRDQPYEAELLALKEKGVILAQCLNTMRERKITKEELWPFLSFVPSGNGELIIRQAQGWALVHP</sequence>
<evidence type="ECO:0000313" key="2">
    <source>
        <dbReference type="EMBL" id="MBW3127134.1"/>
    </source>
</evidence>